<dbReference type="Proteomes" id="UP000176404">
    <property type="component" value="Unassembled WGS sequence"/>
</dbReference>
<protein>
    <recommendedName>
        <fullName evidence="3">Asl1-like glycosyl hydrolase catalytic domain-containing protein</fullName>
    </recommendedName>
</protein>
<evidence type="ECO:0000313" key="1">
    <source>
        <dbReference type="EMBL" id="OGM59701.1"/>
    </source>
</evidence>
<evidence type="ECO:0008006" key="3">
    <source>
        <dbReference type="Google" id="ProtNLM"/>
    </source>
</evidence>
<organism evidence="1 2">
    <name type="scientific">Candidatus Woesebacteria bacterium RIFCSPLOWO2_01_FULL_39_10b</name>
    <dbReference type="NCBI Taxonomy" id="1802517"/>
    <lineage>
        <taxon>Bacteria</taxon>
        <taxon>Candidatus Woeseibacteriota</taxon>
    </lineage>
</organism>
<dbReference type="InterPro" id="IPR017853">
    <property type="entry name" value="GH"/>
</dbReference>
<reference evidence="1 2" key="1">
    <citation type="journal article" date="2016" name="Nat. Commun.">
        <title>Thousands of microbial genomes shed light on interconnected biogeochemical processes in an aquifer system.</title>
        <authorList>
            <person name="Anantharaman K."/>
            <person name="Brown C.T."/>
            <person name="Hug L.A."/>
            <person name="Sharon I."/>
            <person name="Castelle C.J."/>
            <person name="Probst A.J."/>
            <person name="Thomas B.C."/>
            <person name="Singh A."/>
            <person name="Wilkins M.J."/>
            <person name="Karaoz U."/>
            <person name="Brodie E.L."/>
            <person name="Williams K.H."/>
            <person name="Hubbard S.S."/>
            <person name="Banfield J.F."/>
        </authorList>
    </citation>
    <scope>NUCLEOTIDE SEQUENCE [LARGE SCALE GENOMIC DNA]</scope>
</reference>
<proteinExistence type="predicted"/>
<sequence>MIASNPNVFENIDGWVSHSYPNPAFSGKETDSGKGTIRSFEWETSTLKSLGINKELPIFITETGWSNQNLSESMIGEKLSHAFTNVWTDSRIVAVTPFILNYPQPPFGVFSWTKSDGSFYSFYDKVRDLAKIKGEPKQIEKGTILGAFAQPIIPTESDYVGLILARNTGQSIWNQNEVSIGSDFVDIPLKSTSFLEIEPGKLGLILFKAAAPENTGIYTRSLFLRGSDKERITNSFPIEAYLIKLDKVQISSFFDPILKYFQNSEPYGSGTL</sequence>
<dbReference type="AlphaFoldDB" id="A0A1F8B6N8"/>
<dbReference type="EMBL" id="MGHD01000016">
    <property type="protein sequence ID" value="OGM59701.1"/>
    <property type="molecule type" value="Genomic_DNA"/>
</dbReference>
<dbReference type="SUPFAM" id="SSF51445">
    <property type="entry name" value="(Trans)glycosidases"/>
    <property type="match status" value="1"/>
</dbReference>
<name>A0A1F8B6N8_9BACT</name>
<gene>
    <name evidence="1" type="ORF">A2892_02110</name>
</gene>
<comment type="caution">
    <text evidence="1">The sequence shown here is derived from an EMBL/GenBank/DDBJ whole genome shotgun (WGS) entry which is preliminary data.</text>
</comment>
<evidence type="ECO:0000313" key="2">
    <source>
        <dbReference type="Proteomes" id="UP000176404"/>
    </source>
</evidence>
<accession>A0A1F8B6N8</accession>